<evidence type="ECO:0000313" key="1">
    <source>
        <dbReference type="EMBL" id="SMC67401.1"/>
    </source>
</evidence>
<reference evidence="1 2" key="1">
    <citation type="submission" date="2017-04" db="EMBL/GenBank/DDBJ databases">
        <authorList>
            <person name="Afonso C.L."/>
            <person name="Miller P.J."/>
            <person name="Scott M.A."/>
            <person name="Spackman E."/>
            <person name="Goraichik I."/>
            <person name="Dimitrov K.M."/>
            <person name="Suarez D.L."/>
            <person name="Swayne D.E."/>
        </authorList>
    </citation>
    <scope>NUCLEOTIDE SEQUENCE [LARGE SCALE GENOMIC DNA]</scope>
    <source>
        <strain evidence="1 2">DSM 5090</strain>
    </source>
</reference>
<sequence>MQSPQAGLFSFSKRGQHNGSTGLGIAANVEICGFYRVLLKVAAVIKFEEMQFGISKTVK</sequence>
<dbReference type="RefSeq" id="WP_084575485.1">
    <property type="nucleotide sequence ID" value="NZ_FWXI01000006.1"/>
</dbReference>
<proteinExistence type="predicted"/>
<dbReference type="Proteomes" id="UP000192738">
    <property type="component" value="Unassembled WGS sequence"/>
</dbReference>
<dbReference type="AlphaFoldDB" id="A0A1W2B3U0"/>
<keyword evidence="2" id="KW-1185">Reference proteome</keyword>
<organism evidence="1 2">
    <name type="scientific">Sporomusa malonica</name>
    <dbReference type="NCBI Taxonomy" id="112901"/>
    <lineage>
        <taxon>Bacteria</taxon>
        <taxon>Bacillati</taxon>
        <taxon>Bacillota</taxon>
        <taxon>Negativicutes</taxon>
        <taxon>Selenomonadales</taxon>
        <taxon>Sporomusaceae</taxon>
        <taxon>Sporomusa</taxon>
    </lineage>
</organism>
<accession>A0A1W2B3U0</accession>
<gene>
    <name evidence="1" type="ORF">SAMN04488500_106293</name>
</gene>
<dbReference type="EMBL" id="FWXI01000006">
    <property type="protein sequence ID" value="SMC67401.1"/>
    <property type="molecule type" value="Genomic_DNA"/>
</dbReference>
<name>A0A1W2B3U0_9FIRM</name>
<dbReference type="STRING" id="112901.SAMN04488500_106293"/>
<evidence type="ECO:0000313" key="2">
    <source>
        <dbReference type="Proteomes" id="UP000192738"/>
    </source>
</evidence>
<protein>
    <submittedName>
        <fullName evidence="1">Uncharacterized protein</fullName>
    </submittedName>
</protein>